<dbReference type="Gene3D" id="3.60.21.10">
    <property type="match status" value="1"/>
</dbReference>
<dbReference type="EMBL" id="CP036426">
    <property type="protein sequence ID" value="QDV33851.1"/>
    <property type="molecule type" value="Genomic_DNA"/>
</dbReference>
<evidence type="ECO:0000313" key="5">
    <source>
        <dbReference type="EMBL" id="QDV33851.1"/>
    </source>
</evidence>
<feature type="transmembrane region" description="Helical" evidence="3">
    <location>
        <begin position="6"/>
        <end position="26"/>
    </location>
</feature>
<evidence type="ECO:0000256" key="1">
    <source>
        <dbReference type="ARBA" id="ARBA00022723"/>
    </source>
</evidence>
<organism evidence="5 6">
    <name type="scientific">Tautonia plasticadhaerens</name>
    <dbReference type="NCBI Taxonomy" id="2527974"/>
    <lineage>
        <taxon>Bacteria</taxon>
        <taxon>Pseudomonadati</taxon>
        <taxon>Planctomycetota</taxon>
        <taxon>Planctomycetia</taxon>
        <taxon>Isosphaerales</taxon>
        <taxon>Isosphaeraceae</taxon>
        <taxon>Tautonia</taxon>
    </lineage>
</organism>
<protein>
    <submittedName>
        <fullName evidence="5">Phosphodiesterase YaeI</fullName>
    </submittedName>
</protein>
<dbReference type="KEGG" id="tpla:ElP_17310"/>
<dbReference type="GO" id="GO:0016020">
    <property type="term" value="C:membrane"/>
    <property type="evidence" value="ECO:0007669"/>
    <property type="project" value="GOC"/>
</dbReference>
<gene>
    <name evidence="5" type="ORF">ElP_17310</name>
</gene>
<keyword evidence="1" id="KW-0479">Metal-binding</keyword>
<keyword evidence="3" id="KW-0812">Transmembrane</keyword>
<evidence type="ECO:0000313" key="6">
    <source>
        <dbReference type="Proteomes" id="UP000317835"/>
    </source>
</evidence>
<dbReference type="CDD" id="cd07385">
    <property type="entry name" value="MPP_YkuE_C"/>
    <property type="match status" value="1"/>
</dbReference>
<keyword evidence="3" id="KW-1133">Transmembrane helix</keyword>
<dbReference type="InterPro" id="IPR051158">
    <property type="entry name" value="Metallophosphoesterase_sf"/>
</dbReference>
<dbReference type="GO" id="GO:0008758">
    <property type="term" value="F:UDP-2,3-diacylglucosamine hydrolase activity"/>
    <property type="evidence" value="ECO:0007669"/>
    <property type="project" value="TreeGrafter"/>
</dbReference>
<reference evidence="5 6" key="1">
    <citation type="submission" date="2019-02" db="EMBL/GenBank/DDBJ databases">
        <title>Deep-cultivation of Planctomycetes and their phenomic and genomic characterization uncovers novel biology.</title>
        <authorList>
            <person name="Wiegand S."/>
            <person name="Jogler M."/>
            <person name="Boedeker C."/>
            <person name="Pinto D."/>
            <person name="Vollmers J."/>
            <person name="Rivas-Marin E."/>
            <person name="Kohn T."/>
            <person name="Peeters S.H."/>
            <person name="Heuer A."/>
            <person name="Rast P."/>
            <person name="Oberbeckmann S."/>
            <person name="Bunk B."/>
            <person name="Jeske O."/>
            <person name="Meyerdierks A."/>
            <person name="Storesund J.E."/>
            <person name="Kallscheuer N."/>
            <person name="Luecker S."/>
            <person name="Lage O.M."/>
            <person name="Pohl T."/>
            <person name="Merkel B.J."/>
            <person name="Hornburger P."/>
            <person name="Mueller R.-W."/>
            <person name="Bruemmer F."/>
            <person name="Labrenz M."/>
            <person name="Spormann A.M."/>
            <person name="Op den Camp H."/>
            <person name="Overmann J."/>
            <person name="Amann R."/>
            <person name="Jetten M.S.M."/>
            <person name="Mascher T."/>
            <person name="Medema M.H."/>
            <person name="Devos D.P."/>
            <person name="Kaster A.-K."/>
            <person name="Ovreas L."/>
            <person name="Rohde M."/>
            <person name="Galperin M.Y."/>
            <person name="Jogler C."/>
        </authorList>
    </citation>
    <scope>NUCLEOTIDE SEQUENCE [LARGE SCALE GENOMIC DNA]</scope>
    <source>
        <strain evidence="5 6">ElP</strain>
    </source>
</reference>
<name>A0A518GZ50_9BACT</name>
<dbReference type="OrthoDB" id="9780884at2"/>
<sequence>MIDWPMLAAIALGHFCLAVLMVNVLHGVGIPEGNPTRVVKLIGVSFLGSVSVGLAMLVLDRPWGDWPAVARLYAGLCLLVGAVGLPIVTVSRRFRRLPTGVSGTSTRVDLTDSIPKDELIGPAWDSFWLRIPGNECFRLDLTDWELGRPRLPGPLDGLRILHLTDLHLTPAYSDRFFEAMLAQAEGFEADLVAFTGDLVDDEAMLDRVGPLLSRFRGRLGQYAVLGNHDHRTAPVGAAEALRSAGFSVVEASWTAIEVDGARLAVGGTSAPWGPLPDPAATPEADVRLLLSHSPDTLGWASRRGVDLVLSGHTHGGQYRLPVVGSVILPSRYSRRYDCGFFRLGPTLLYVSRGIAAQHPIRVNCPPEISRFTLRTAAALPAVPGAHRAARTPAAVPNSTARHQM</sequence>
<keyword evidence="2" id="KW-0378">Hydrolase</keyword>
<feature type="domain" description="Calcineurin-like phosphoesterase" evidence="4">
    <location>
        <begin position="158"/>
        <end position="315"/>
    </location>
</feature>
<dbReference type="RefSeq" id="WP_145268296.1">
    <property type="nucleotide sequence ID" value="NZ_CP036426.1"/>
</dbReference>
<evidence type="ECO:0000256" key="3">
    <source>
        <dbReference type="SAM" id="Phobius"/>
    </source>
</evidence>
<dbReference type="GO" id="GO:0046872">
    <property type="term" value="F:metal ion binding"/>
    <property type="evidence" value="ECO:0007669"/>
    <property type="project" value="UniProtKB-KW"/>
</dbReference>
<feature type="transmembrane region" description="Helical" evidence="3">
    <location>
        <begin position="38"/>
        <end position="59"/>
    </location>
</feature>
<feature type="transmembrane region" description="Helical" evidence="3">
    <location>
        <begin position="71"/>
        <end position="90"/>
    </location>
</feature>
<dbReference type="PANTHER" id="PTHR31302:SF31">
    <property type="entry name" value="PHOSPHODIESTERASE YAEI"/>
    <property type="match status" value="1"/>
</dbReference>
<dbReference type="InterPro" id="IPR029052">
    <property type="entry name" value="Metallo-depent_PP-like"/>
</dbReference>
<evidence type="ECO:0000259" key="4">
    <source>
        <dbReference type="Pfam" id="PF00149"/>
    </source>
</evidence>
<dbReference type="GO" id="GO:0009245">
    <property type="term" value="P:lipid A biosynthetic process"/>
    <property type="evidence" value="ECO:0007669"/>
    <property type="project" value="TreeGrafter"/>
</dbReference>
<dbReference type="AlphaFoldDB" id="A0A518GZ50"/>
<proteinExistence type="predicted"/>
<evidence type="ECO:0000256" key="2">
    <source>
        <dbReference type="ARBA" id="ARBA00022801"/>
    </source>
</evidence>
<dbReference type="InterPro" id="IPR004843">
    <property type="entry name" value="Calcineurin-like_PHP"/>
</dbReference>
<dbReference type="Proteomes" id="UP000317835">
    <property type="component" value="Chromosome"/>
</dbReference>
<dbReference type="SUPFAM" id="SSF56300">
    <property type="entry name" value="Metallo-dependent phosphatases"/>
    <property type="match status" value="1"/>
</dbReference>
<keyword evidence="6" id="KW-1185">Reference proteome</keyword>
<dbReference type="Pfam" id="PF00149">
    <property type="entry name" value="Metallophos"/>
    <property type="match status" value="1"/>
</dbReference>
<accession>A0A518GZ50</accession>
<dbReference type="PANTHER" id="PTHR31302">
    <property type="entry name" value="TRANSMEMBRANE PROTEIN WITH METALLOPHOSPHOESTERASE DOMAIN-RELATED"/>
    <property type="match status" value="1"/>
</dbReference>
<keyword evidence="3" id="KW-0472">Membrane</keyword>